<evidence type="ECO:0000313" key="1">
    <source>
        <dbReference type="EMBL" id="APG10447.1"/>
    </source>
</evidence>
<dbReference type="AlphaFoldDB" id="A0A1L3FAX4"/>
<accession>A0A1L3FAX4</accession>
<proteinExistence type="predicted"/>
<reference evidence="1 2" key="1">
    <citation type="submission" date="2016-11" db="EMBL/GenBank/DDBJ databases">
        <title>Complete Genome Sequence of Bradyrhizobium sp. strain J5, an isolated from soybean nodule in Hokkaido.</title>
        <authorList>
            <person name="Kanehara K."/>
        </authorList>
    </citation>
    <scope>NUCLEOTIDE SEQUENCE [LARGE SCALE GENOMIC DNA]</scope>
    <source>
        <strain evidence="1 2">J5</strain>
    </source>
</reference>
<protein>
    <submittedName>
        <fullName evidence="1">Uncharacterized protein</fullName>
    </submittedName>
</protein>
<evidence type="ECO:0000313" key="2">
    <source>
        <dbReference type="Proteomes" id="UP000181962"/>
    </source>
</evidence>
<name>A0A1L3FAX4_BRAJP</name>
<gene>
    <name evidence="1" type="ORF">BKD09_19130</name>
</gene>
<organism evidence="1 2">
    <name type="scientific">Bradyrhizobium japonicum</name>
    <dbReference type="NCBI Taxonomy" id="375"/>
    <lineage>
        <taxon>Bacteria</taxon>
        <taxon>Pseudomonadati</taxon>
        <taxon>Pseudomonadota</taxon>
        <taxon>Alphaproteobacteria</taxon>
        <taxon>Hyphomicrobiales</taxon>
        <taxon>Nitrobacteraceae</taxon>
        <taxon>Bradyrhizobium</taxon>
    </lineage>
</organism>
<dbReference type="EMBL" id="CP017637">
    <property type="protein sequence ID" value="APG10447.1"/>
    <property type="molecule type" value="Genomic_DNA"/>
</dbReference>
<dbReference type="RefSeq" id="WP_071911889.1">
    <property type="nucleotide sequence ID" value="NZ_CP017637.1"/>
</dbReference>
<sequence>MTKYKPILHGDELAAAITAEADATFARSGKFARRARKRAKQTEAVRKAKARARAKEWRSKNDGQGRPETVDVAMAMLRSFLRQFAIAETFATAMNKQEQNLIAGMLLDLLKQGYSQDQIVLVCKRYCQRVDADDAIQGGVNDE</sequence>
<dbReference type="Proteomes" id="UP000181962">
    <property type="component" value="Chromosome"/>
</dbReference>